<accession>C5CGS9</accession>
<sequence length="200" mass="24188">MNRYAHILYDDNSYCSPKRATFDFRTKTGLMTTWSKEQAQELLEKKYWTCLSAYSLECSIRRKITFERKHSDVNLLYFKYSTELPESVESYFDFETIETISKFFSLRQITEDVYTMLKEYERGIMTFEEHFFSNWLIKIFEESEVEGDRKSLEVFLMRYVEIFVTKILWNTYGGDLNRLRKDLSAIVYTYTEMKDFFEGV</sequence>
<evidence type="ECO:0000313" key="2">
    <source>
        <dbReference type="Proteomes" id="UP000002382"/>
    </source>
</evidence>
<dbReference type="eggNOG" id="ENOG5033UFM">
    <property type="taxonomic scope" value="Bacteria"/>
</dbReference>
<reference evidence="1 2" key="2">
    <citation type="journal article" date="2011" name="J. Bacteriol.">
        <title>Genome Sequence of Kosmotoga olearia Strain TBF 19.5.1, a Thermophilic Bacterium with a Wide Growth Temperature Range, Isolated from the Troll B Oil Platform in the North Sea.</title>
        <authorList>
            <person name="Swithers K.S."/>
            <person name="Dipippo J.L."/>
            <person name="Bruce D.C."/>
            <person name="Detter C."/>
            <person name="Tapia R."/>
            <person name="Han S."/>
            <person name="Goodwin L.A."/>
            <person name="Han J."/>
            <person name="Woyke T."/>
            <person name="Pitluck S."/>
            <person name="Pennacchio L."/>
            <person name="Nolan M."/>
            <person name="Mikhailova N."/>
            <person name="Land M.L."/>
            <person name="Nesbo C.L."/>
            <person name="Gogarten J.P."/>
            <person name="Noll K.M."/>
        </authorList>
    </citation>
    <scope>NUCLEOTIDE SEQUENCE [LARGE SCALE GENOMIC DNA]</scope>
    <source>
        <strain evidence="2">ATCC BAA-1733 / DSM 21960 / TBF 19.5.1</strain>
    </source>
</reference>
<dbReference type="Proteomes" id="UP000002382">
    <property type="component" value="Chromosome"/>
</dbReference>
<dbReference type="KEGG" id="kol:Kole_1917"/>
<proteinExistence type="predicted"/>
<name>C5CGS9_KOSOT</name>
<dbReference type="STRING" id="521045.Kole_1917"/>
<dbReference type="AlphaFoldDB" id="C5CGS9"/>
<protein>
    <submittedName>
        <fullName evidence="1">Uncharacterized protein</fullName>
    </submittedName>
</protein>
<keyword evidence="2" id="KW-1185">Reference proteome</keyword>
<gene>
    <name evidence="1" type="ordered locus">Kole_1917</name>
</gene>
<reference evidence="1 2" key="1">
    <citation type="submission" date="2009-06" db="EMBL/GenBank/DDBJ databases">
        <title>Complete sequence of Thermotogales bacterium TBF 19.5.1.</title>
        <authorList>
            <consortium name="US DOE Joint Genome Institute"/>
            <person name="Lucas S."/>
            <person name="Copeland A."/>
            <person name="Lapidus A."/>
            <person name="Glavina del Rio T."/>
            <person name="Tice H."/>
            <person name="Bruce D."/>
            <person name="Goodwin L."/>
            <person name="Pitluck S."/>
            <person name="Chertkov O."/>
            <person name="Brettin T."/>
            <person name="Detter J.C."/>
            <person name="Han C."/>
            <person name="Schmutz J."/>
            <person name="Larimer F."/>
            <person name="Land M."/>
            <person name="Hauser L."/>
            <person name="Kyrpides N."/>
            <person name="Ovchinnikova G."/>
            <person name="Noll K."/>
        </authorList>
    </citation>
    <scope>NUCLEOTIDE SEQUENCE [LARGE SCALE GENOMIC DNA]</scope>
    <source>
        <strain evidence="2">ATCC BAA-1733 / DSM 21960 / TBF 19.5.1</strain>
    </source>
</reference>
<dbReference type="HOGENOM" id="CLU_1364729_0_0_0"/>
<organism evidence="1 2">
    <name type="scientific">Kosmotoga olearia (strain ATCC BAA-1733 / DSM 21960 / TBF 19.5.1)</name>
    <dbReference type="NCBI Taxonomy" id="521045"/>
    <lineage>
        <taxon>Bacteria</taxon>
        <taxon>Thermotogati</taxon>
        <taxon>Thermotogota</taxon>
        <taxon>Thermotogae</taxon>
        <taxon>Kosmotogales</taxon>
        <taxon>Kosmotogaceae</taxon>
        <taxon>Kosmotoga</taxon>
    </lineage>
</organism>
<evidence type="ECO:0000313" key="1">
    <source>
        <dbReference type="EMBL" id="ACR80598.1"/>
    </source>
</evidence>
<dbReference type="RefSeq" id="WP_015869241.1">
    <property type="nucleotide sequence ID" value="NC_012785.1"/>
</dbReference>
<dbReference type="EMBL" id="CP001634">
    <property type="protein sequence ID" value="ACR80598.1"/>
    <property type="molecule type" value="Genomic_DNA"/>
</dbReference>
<dbReference type="OrthoDB" id="45316at2"/>